<evidence type="ECO:0000313" key="8">
    <source>
        <dbReference type="EMBL" id="TFB82478.1"/>
    </source>
</evidence>
<dbReference type="GO" id="GO:0006352">
    <property type="term" value="P:DNA-templated transcription initiation"/>
    <property type="evidence" value="ECO:0007669"/>
    <property type="project" value="InterPro"/>
</dbReference>
<dbReference type="GO" id="GO:0003677">
    <property type="term" value="F:DNA binding"/>
    <property type="evidence" value="ECO:0007669"/>
    <property type="project" value="UniProtKB-KW"/>
</dbReference>
<evidence type="ECO:0000259" key="6">
    <source>
        <dbReference type="Pfam" id="PF04542"/>
    </source>
</evidence>
<dbReference type="PANTHER" id="PTHR43133">
    <property type="entry name" value="RNA POLYMERASE ECF-TYPE SIGMA FACTO"/>
    <property type="match status" value="1"/>
</dbReference>
<dbReference type="EMBL" id="SOFF01000060">
    <property type="protein sequence ID" value="TFB82478.1"/>
    <property type="molecule type" value="Genomic_DNA"/>
</dbReference>
<name>A0A1H8MPM3_9MICO</name>
<evidence type="ECO:0000256" key="4">
    <source>
        <dbReference type="ARBA" id="ARBA00023125"/>
    </source>
</evidence>
<dbReference type="InterPro" id="IPR039425">
    <property type="entry name" value="RNA_pol_sigma-70-like"/>
</dbReference>
<comment type="caution">
    <text evidence="8">The sequence shown here is derived from an EMBL/GenBank/DDBJ whole genome shotgun (WGS) entry which is preliminary data.</text>
</comment>
<dbReference type="Proteomes" id="UP000297654">
    <property type="component" value="Unassembled WGS sequence"/>
</dbReference>
<dbReference type="Gene3D" id="1.10.1740.10">
    <property type="match status" value="1"/>
</dbReference>
<organism evidence="8 9">
    <name type="scientific">Cryobacterium luteum</name>
    <dbReference type="NCBI Taxonomy" id="1424661"/>
    <lineage>
        <taxon>Bacteria</taxon>
        <taxon>Bacillati</taxon>
        <taxon>Actinomycetota</taxon>
        <taxon>Actinomycetes</taxon>
        <taxon>Micrococcales</taxon>
        <taxon>Microbacteriaceae</taxon>
        <taxon>Cryobacterium</taxon>
    </lineage>
</organism>
<dbReference type="PANTHER" id="PTHR43133:SF8">
    <property type="entry name" value="RNA POLYMERASE SIGMA FACTOR HI_1459-RELATED"/>
    <property type="match status" value="1"/>
</dbReference>
<keyword evidence="2" id="KW-0805">Transcription regulation</keyword>
<evidence type="ECO:0000256" key="5">
    <source>
        <dbReference type="ARBA" id="ARBA00023163"/>
    </source>
</evidence>
<dbReference type="OrthoDB" id="7376212at2"/>
<comment type="similarity">
    <text evidence="1">Belongs to the sigma-70 factor family. ECF subfamily.</text>
</comment>
<dbReference type="STRING" id="1424661.SAMN05216281_1602"/>
<keyword evidence="3" id="KW-0731">Sigma factor</keyword>
<protein>
    <submittedName>
        <fullName evidence="8">RNA polymerase sigma factor</fullName>
    </submittedName>
</protein>
<dbReference type="Gene3D" id="1.10.10.10">
    <property type="entry name" value="Winged helix-like DNA-binding domain superfamily/Winged helix DNA-binding domain"/>
    <property type="match status" value="1"/>
</dbReference>
<dbReference type="NCBIfam" id="TIGR02937">
    <property type="entry name" value="sigma70-ECF"/>
    <property type="match status" value="1"/>
</dbReference>
<sequence>MNGVGCMNRRAGYAYAEQELLAKVQGGDVAAFEDLTRLHIRSVLRYASAVTRVRSDVEDVAQEVLLTAWRRRAGFSPERSMLPWLLVTTRNIALAANRRHARDAAESLDAVPLLQAWTQGQAQRDAADELAEVRGLIAGLSEIDQKLVELCFVQGRTFDDASSDLGLSPPAARKRIQRIRERLVAHRSTAPGLQTEN</sequence>
<feature type="domain" description="RNA polymerase sigma-70 region 2" evidence="6">
    <location>
        <begin position="37"/>
        <end position="102"/>
    </location>
</feature>
<dbReference type="GO" id="GO:0016987">
    <property type="term" value="F:sigma factor activity"/>
    <property type="evidence" value="ECO:0007669"/>
    <property type="project" value="UniProtKB-KW"/>
</dbReference>
<dbReference type="Pfam" id="PF04542">
    <property type="entry name" value="Sigma70_r2"/>
    <property type="match status" value="1"/>
</dbReference>
<dbReference type="InterPro" id="IPR013324">
    <property type="entry name" value="RNA_pol_sigma_r3/r4-like"/>
</dbReference>
<dbReference type="AlphaFoldDB" id="A0A1H8MPM3"/>
<evidence type="ECO:0000256" key="2">
    <source>
        <dbReference type="ARBA" id="ARBA00023015"/>
    </source>
</evidence>
<dbReference type="Pfam" id="PF08281">
    <property type="entry name" value="Sigma70_r4_2"/>
    <property type="match status" value="1"/>
</dbReference>
<keyword evidence="4" id="KW-0238">DNA-binding</keyword>
<gene>
    <name evidence="8" type="ORF">E3O10_17570</name>
</gene>
<dbReference type="InterPro" id="IPR013249">
    <property type="entry name" value="RNA_pol_sigma70_r4_t2"/>
</dbReference>
<dbReference type="InterPro" id="IPR013325">
    <property type="entry name" value="RNA_pol_sigma_r2"/>
</dbReference>
<evidence type="ECO:0000313" key="9">
    <source>
        <dbReference type="Proteomes" id="UP000297654"/>
    </source>
</evidence>
<dbReference type="InterPro" id="IPR014284">
    <property type="entry name" value="RNA_pol_sigma-70_dom"/>
</dbReference>
<proteinExistence type="inferred from homology"/>
<keyword evidence="9" id="KW-1185">Reference proteome</keyword>
<dbReference type="SUPFAM" id="SSF88659">
    <property type="entry name" value="Sigma3 and sigma4 domains of RNA polymerase sigma factors"/>
    <property type="match status" value="1"/>
</dbReference>
<keyword evidence="5" id="KW-0804">Transcription</keyword>
<evidence type="ECO:0000256" key="3">
    <source>
        <dbReference type="ARBA" id="ARBA00023082"/>
    </source>
</evidence>
<feature type="domain" description="RNA polymerase sigma factor 70 region 4 type 2" evidence="7">
    <location>
        <begin position="132"/>
        <end position="183"/>
    </location>
</feature>
<evidence type="ECO:0000256" key="1">
    <source>
        <dbReference type="ARBA" id="ARBA00010641"/>
    </source>
</evidence>
<dbReference type="InterPro" id="IPR007627">
    <property type="entry name" value="RNA_pol_sigma70_r2"/>
</dbReference>
<accession>A0A1H8MPM3</accession>
<dbReference type="InterPro" id="IPR036388">
    <property type="entry name" value="WH-like_DNA-bd_sf"/>
</dbReference>
<dbReference type="SUPFAM" id="SSF88946">
    <property type="entry name" value="Sigma2 domain of RNA polymerase sigma factors"/>
    <property type="match status" value="1"/>
</dbReference>
<evidence type="ECO:0000259" key="7">
    <source>
        <dbReference type="Pfam" id="PF08281"/>
    </source>
</evidence>
<reference evidence="8 9" key="1">
    <citation type="submission" date="2019-03" db="EMBL/GenBank/DDBJ databases">
        <title>Genomics of glacier-inhabiting Cryobacterium strains.</title>
        <authorList>
            <person name="Liu Q."/>
            <person name="Xin Y.-H."/>
        </authorList>
    </citation>
    <scope>NUCLEOTIDE SEQUENCE [LARGE SCALE GENOMIC DNA]</scope>
    <source>
        <strain evidence="8 9">Hh15</strain>
    </source>
</reference>